<evidence type="ECO:0000256" key="5">
    <source>
        <dbReference type="PROSITE-ProRule" id="PRU00781"/>
    </source>
</evidence>
<keyword evidence="2 7" id="KW-0812">Transmembrane</keyword>
<dbReference type="CDD" id="cd00139">
    <property type="entry name" value="PIPKc"/>
    <property type="match status" value="1"/>
</dbReference>
<dbReference type="GO" id="GO:0016308">
    <property type="term" value="F:1-phosphatidylinositol-4-phosphate 5-kinase activity"/>
    <property type="evidence" value="ECO:0007669"/>
    <property type="project" value="TreeGrafter"/>
</dbReference>
<dbReference type="Gene3D" id="3.30.800.10">
    <property type="entry name" value="Phosphatidylinositol Phosphate Kinase II Beta"/>
    <property type="match status" value="1"/>
</dbReference>
<evidence type="ECO:0000313" key="11">
    <source>
        <dbReference type="EMBL" id="KAG2911415.1"/>
    </source>
</evidence>
<dbReference type="Gene3D" id="1.20.1070.10">
    <property type="entry name" value="Rhodopsin 7-helix transmembrane proteins"/>
    <property type="match status" value="1"/>
</dbReference>
<keyword evidence="4 7" id="KW-0472">Membrane</keyword>
<gene>
    <name evidence="15" type="ORF">JG687_00007404</name>
    <name evidence="16" type="ORF">PC110_g2357</name>
    <name evidence="10" type="ORF">PC113_g10006</name>
    <name evidence="11" type="ORF">PC115_g12578</name>
    <name evidence="12" type="ORF">PC117_g10345</name>
    <name evidence="13" type="ORF">PC118_g9158</name>
    <name evidence="14" type="ORF">PC129_g11707</name>
</gene>
<organism evidence="16 17">
    <name type="scientific">Phytophthora cactorum</name>
    <dbReference type="NCBI Taxonomy" id="29920"/>
    <lineage>
        <taxon>Eukaryota</taxon>
        <taxon>Sar</taxon>
        <taxon>Stramenopiles</taxon>
        <taxon>Oomycota</taxon>
        <taxon>Peronosporomycetes</taxon>
        <taxon>Peronosporales</taxon>
        <taxon>Peronosporaceae</taxon>
        <taxon>Phytophthora</taxon>
    </lineage>
</organism>
<comment type="caution">
    <text evidence="16">The sequence shown here is derived from an EMBL/GenBank/DDBJ whole genome shotgun (WGS) entry which is preliminary data.</text>
</comment>
<comment type="subcellular location">
    <subcellularLocation>
        <location evidence="1">Membrane</location>
        <topology evidence="1">Multi-pass membrane protein</topology>
    </subcellularLocation>
</comment>
<dbReference type="GO" id="GO:0046854">
    <property type="term" value="P:phosphatidylinositol phosphate biosynthetic process"/>
    <property type="evidence" value="ECO:0007669"/>
    <property type="project" value="TreeGrafter"/>
</dbReference>
<dbReference type="Proteomes" id="UP000697107">
    <property type="component" value="Unassembled WGS sequence"/>
</dbReference>
<dbReference type="GO" id="GO:0004888">
    <property type="term" value="F:transmembrane signaling receptor activity"/>
    <property type="evidence" value="ECO:0007669"/>
    <property type="project" value="InterPro"/>
</dbReference>
<evidence type="ECO:0000313" key="15">
    <source>
        <dbReference type="EMBL" id="KAG6961967.1"/>
    </source>
</evidence>
<dbReference type="InterPro" id="IPR017981">
    <property type="entry name" value="GPCR_2-like_7TM"/>
</dbReference>
<evidence type="ECO:0000313" key="16">
    <source>
        <dbReference type="EMBL" id="RAW41487.1"/>
    </source>
</evidence>
<dbReference type="PANTHER" id="PTHR23086:SF8">
    <property type="entry name" value="PHOSPHATIDYLINOSITOL 5-PHOSPHATE 4-KINASE, ISOFORM A"/>
    <property type="match status" value="1"/>
</dbReference>
<dbReference type="InterPro" id="IPR027484">
    <property type="entry name" value="PInositol-4-P-5-kinase_N"/>
</dbReference>
<keyword evidence="17" id="KW-1185">Reference proteome</keyword>
<feature type="domain" description="PIPK" evidence="9">
    <location>
        <begin position="396"/>
        <end position="798"/>
    </location>
</feature>
<sequence length="851" mass="94767">MPEDIFAKVNLEARATQHSSGRFARSGARDQPPQGPRDATERRAMAVCIPESSQNASAASSVASTSDSTNPFGRQLLTSVASSASASGDGYVQLETEFPGAVAISTVVNALSLMGFAFILTTYLLFPPVRKQHSSLLVWVALMGMLFHGTVLAQTSATYRTCCTTAPVVQLALLSHELYFFALAFNFYFTTKFPFRSSRWLNPIYHVVVWCTSVAVTIVAWQLGTGRVSSYGYCWYATEDDSGNDDGEFILLEIFFIPVCAGYCVSIGCYILATKRVRLTMGGNSKTRTNLDSMRSFLFWSFSLWMVVTIPYILRHRNVVTTNSDGEKALRFLGRLATAFLGTGSAILWTKSMGVLKTFKLWRQRNWDDYFKVYDASWVLRREILYFATKGIQLGASSANGIPENDSINPNVDSIFSFTQRSGIFPWQLRLGAISQAPSVLSFELDGATSGQKAIFRDFEPEVFHEIRRMSGITRESYIQSFKGSTRERFSEGKSGSFLYYTGDQIFILKTCTPAEQKYLLYILPQYMAHLRRNPNSYLCRYVGCHELVMEHHSVLFIVLTNILNNPTVNIDELYDLKGAWVGRHRGDSPSGTQRVCKFCGHDFVVGMSEEVCSQNPNAGFGHAEFVVGKDLNWSCRRLGLPTDVAEQLGSQLYADTEFLQRMNSMDYSLVIGLSRHKSFSTSSGGGTVLSRSGGPPVKGKLFVGGNSSDEAGYLESLSPNGATLQGLSRPRGNMTTFSADACVVNMGIIDILTPWSFKKSLERWVRVRLQCRDAKGISCMKPIPYADRFRRNVIDTVIFGRRLGSKRRHPEKQQGESIMVDFTSMSMDVNFSMDIANLSMDTTSNLSMEI</sequence>
<evidence type="ECO:0000259" key="8">
    <source>
        <dbReference type="PROSITE" id="PS50261"/>
    </source>
</evidence>
<accession>A0A329SX90</accession>
<evidence type="ECO:0000256" key="7">
    <source>
        <dbReference type="SAM" id="Phobius"/>
    </source>
</evidence>
<dbReference type="STRING" id="29920.A0A329SX90"/>
<feature type="transmembrane region" description="Helical" evidence="7">
    <location>
        <begin position="168"/>
        <end position="189"/>
    </location>
</feature>
<reference evidence="16 17" key="1">
    <citation type="submission" date="2018-01" db="EMBL/GenBank/DDBJ databases">
        <title>Draft genome of the strawberry crown rot pathogen Phytophthora cactorum.</title>
        <authorList>
            <person name="Armitage A.D."/>
            <person name="Lysoe E."/>
            <person name="Nellist C.F."/>
            <person name="Harrison R.J."/>
            <person name="Brurberg M.B."/>
        </authorList>
    </citation>
    <scope>NUCLEOTIDE SEQUENCE [LARGE SCALE GENOMIC DNA]</scope>
    <source>
        <strain evidence="16 17">10300</strain>
    </source>
</reference>
<evidence type="ECO:0000256" key="2">
    <source>
        <dbReference type="ARBA" id="ARBA00022692"/>
    </source>
</evidence>
<dbReference type="Proteomes" id="UP000736787">
    <property type="component" value="Unassembled WGS sequence"/>
</dbReference>
<dbReference type="PROSITE" id="PS51455">
    <property type="entry name" value="PIPK"/>
    <property type="match status" value="1"/>
</dbReference>
<dbReference type="EMBL" id="RCML01000246">
    <property type="protein sequence ID" value="KAG2983908.1"/>
    <property type="molecule type" value="Genomic_DNA"/>
</dbReference>
<evidence type="ECO:0000256" key="1">
    <source>
        <dbReference type="ARBA" id="ARBA00004141"/>
    </source>
</evidence>
<dbReference type="InterPro" id="IPR027483">
    <property type="entry name" value="PInositol-4-P-4/5-kinase_C_sf"/>
</dbReference>
<feature type="transmembrane region" description="Helical" evidence="7">
    <location>
        <begin position="249"/>
        <end position="273"/>
    </location>
</feature>
<evidence type="ECO:0000313" key="12">
    <source>
        <dbReference type="EMBL" id="KAG2941059.1"/>
    </source>
</evidence>
<feature type="transmembrane region" description="Helical" evidence="7">
    <location>
        <begin position="201"/>
        <end position="223"/>
    </location>
</feature>
<dbReference type="EMBL" id="RCMK01000250">
    <property type="protein sequence ID" value="KAG2941059.1"/>
    <property type="molecule type" value="Genomic_DNA"/>
</dbReference>
<dbReference type="EMBL" id="JAENGZ010000326">
    <property type="protein sequence ID" value="KAG6961967.1"/>
    <property type="molecule type" value="Genomic_DNA"/>
</dbReference>
<dbReference type="PROSITE" id="PS50261">
    <property type="entry name" value="G_PROTEIN_RECEP_F2_4"/>
    <property type="match status" value="1"/>
</dbReference>
<keyword evidence="5" id="KW-0547">Nucleotide-binding</keyword>
<name>A0A329SX90_9STRA</name>
<feature type="transmembrane region" description="Helical" evidence="7">
    <location>
        <begin position="136"/>
        <end position="156"/>
    </location>
</feature>
<proteinExistence type="predicted"/>
<dbReference type="GO" id="GO:0005524">
    <property type="term" value="F:ATP binding"/>
    <property type="evidence" value="ECO:0007669"/>
    <property type="project" value="UniProtKB-UniRule"/>
</dbReference>
<feature type="transmembrane region" description="Helical" evidence="7">
    <location>
        <begin position="294"/>
        <end position="314"/>
    </location>
</feature>
<evidence type="ECO:0000256" key="3">
    <source>
        <dbReference type="ARBA" id="ARBA00022989"/>
    </source>
</evidence>
<dbReference type="EMBL" id="MJFZ01000030">
    <property type="protein sequence ID" value="RAW41487.1"/>
    <property type="molecule type" value="Genomic_DNA"/>
</dbReference>
<evidence type="ECO:0000313" key="17">
    <source>
        <dbReference type="Proteomes" id="UP000251314"/>
    </source>
</evidence>
<dbReference type="InterPro" id="IPR002498">
    <property type="entry name" value="PInositol-4-P-4/5-kinase_core"/>
</dbReference>
<dbReference type="Proteomes" id="UP000760860">
    <property type="component" value="Unassembled WGS sequence"/>
</dbReference>
<dbReference type="GO" id="GO:0005886">
    <property type="term" value="C:plasma membrane"/>
    <property type="evidence" value="ECO:0007669"/>
    <property type="project" value="TreeGrafter"/>
</dbReference>
<feature type="transmembrane region" description="Helical" evidence="7">
    <location>
        <begin position="101"/>
        <end position="124"/>
    </location>
</feature>
<dbReference type="Pfam" id="PF01504">
    <property type="entry name" value="PIP5K"/>
    <property type="match status" value="1"/>
</dbReference>
<feature type="domain" description="G-protein coupled receptors family 2 profile 2" evidence="8">
    <location>
        <begin position="101"/>
        <end position="353"/>
    </location>
</feature>
<evidence type="ECO:0000259" key="9">
    <source>
        <dbReference type="PROSITE" id="PS51455"/>
    </source>
</evidence>
<feature type="region of interest" description="Disordered" evidence="6">
    <location>
        <begin position="9"/>
        <end position="41"/>
    </location>
</feature>
<dbReference type="Proteomes" id="UP000774804">
    <property type="component" value="Unassembled WGS sequence"/>
</dbReference>
<dbReference type="AlphaFoldDB" id="A0A329SX90"/>
<dbReference type="InterPro" id="IPR023610">
    <property type="entry name" value="PInositol-4/5-P-5/4-kinase"/>
</dbReference>
<dbReference type="GO" id="GO:0007166">
    <property type="term" value="P:cell surface receptor signaling pathway"/>
    <property type="evidence" value="ECO:0007669"/>
    <property type="project" value="InterPro"/>
</dbReference>
<evidence type="ECO:0008006" key="18">
    <source>
        <dbReference type="Google" id="ProtNLM"/>
    </source>
</evidence>
<keyword evidence="5" id="KW-0418">Kinase</keyword>
<evidence type="ECO:0000313" key="13">
    <source>
        <dbReference type="EMBL" id="KAG2983908.1"/>
    </source>
</evidence>
<evidence type="ECO:0000313" key="14">
    <source>
        <dbReference type="EMBL" id="KAG3217464.1"/>
    </source>
</evidence>
<dbReference type="SUPFAM" id="SSF56104">
    <property type="entry name" value="SAICAR synthase-like"/>
    <property type="match status" value="2"/>
</dbReference>
<reference evidence="15" key="3">
    <citation type="submission" date="2021-01" db="EMBL/GenBank/DDBJ databases">
        <title>Phytophthora aleatoria, a newly-described species from Pinus radiata is distinct from Phytophthora cactorum isolates based on comparative genomics.</title>
        <authorList>
            <person name="Mcdougal R."/>
            <person name="Panda P."/>
            <person name="Williams N."/>
            <person name="Studholme D.J."/>
        </authorList>
    </citation>
    <scope>NUCLEOTIDE SEQUENCE</scope>
    <source>
        <strain evidence="15">NZFS 3830</strain>
    </source>
</reference>
<dbReference type="EMBL" id="RCMI01000424">
    <property type="protein sequence ID" value="KAG2911415.1"/>
    <property type="molecule type" value="Genomic_DNA"/>
</dbReference>
<evidence type="ECO:0000256" key="6">
    <source>
        <dbReference type="SAM" id="MobiDB-lite"/>
    </source>
</evidence>
<dbReference type="PANTHER" id="PTHR23086">
    <property type="entry name" value="PHOSPHATIDYLINOSITOL-4-PHOSPHATE 5-KINASE"/>
    <property type="match status" value="1"/>
</dbReference>
<dbReference type="OrthoDB" id="20783at2759"/>
<dbReference type="VEuPathDB" id="FungiDB:PC110_g2357"/>
<protein>
    <recommendedName>
        <fullName evidence="18">PIPK domain-containing protein</fullName>
    </recommendedName>
</protein>
<evidence type="ECO:0000256" key="4">
    <source>
        <dbReference type="ARBA" id="ARBA00023136"/>
    </source>
</evidence>
<reference evidence="10" key="2">
    <citation type="submission" date="2018-10" db="EMBL/GenBank/DDBJ databases">
        <title>Effector identification in a new, highly contiguous assembly of the strawberry crown rot pathogen Phytophthora cactorum.</title>
        <authorList>
            <person name="Armitage A.D."/>
            <person name="Nellist C.F."/>
            <person name="Bates H."/>
            <person name="Vickerstaff R.J."/>
            <person name="Harrison R.J."/>
        </authorList>
    </citation>
    <scope>NUCLEOTIDE SEQUENCE</scope>
    <source>
        <strain evidence="10">15-7</strain>
        <strain evidence="11">4032</strain>
        <strain evidence="12">4040</strain>
        <strain evidence="13">P415</strain>
        <strain evidence="14">P421</strain>
    </source>
</reference>
<dbReference type="EMBL" id="RCMV01000420">
    <property type="protein sequence ID" value="KAG3217464.1"/>
    <property type="molecule type" value="Genomic_DNA"/>
</dbReference>
<dbReference type="Gene3D" id="3.30.810.10">
    <property type="entry name" value="2-Layer Sandwich"/>
    <property type="match status" value="1"/>
</dbReference>
<dbReference type="Proteomes" id="UP000251314">
    <property type="component" value="Unassembled WGS sequence"/>
</dbReference>
<dbReference type="Proteomes" id="UP000735874">
    <property type="component" value="Unassembled WGS sequence"/>
</dbReference>
<keyword evidence="5" id="KW-0067">ATP-binding</keyword>
<keyword evidence="3 7" id="KW-1133">Transmembrane helix</keyword>
<evidence type="ECO:0000313" key="10">
    <source>
        <dbReference type="EMBL" id="KAG2858221.1"/>
    </source>
</evidence>
<dbReference type="Proteomes" id="UP000688947">
    <property type="component" value="Unassembled WGS sequence"/>
</dbReference>
<dbReference type="EMBL" id="RCMG01000260">
    <property type="protein sequence ID" value="KAG2858221.1"/>
    <property type="molecule type" value="Genomic_DNA"/>
</dbReference>
<dbReference type="SMART" id="SM00330">
    <property type="entry name" value="PIPKc"/>
    <property type="match status" value="1"/>
</dbReference>
<keyword evidence="5" id="KW-0808">Transferase</keyword>